<feature type="compositionally biased region" description="Polar residues" evidence="8">
    <location>
        <begin position="148"/>
        <end position="157"/>
    </location>
</feature>
<keyword evidence="10" id="KW-1185">Reference proteome</keyword>
<dbReference type="Pfam" id="PF01130">
    <property type="entry name" value="CD36"/>
    <property type="match status" value="1"/>
</dbReference>
<dbReference type="EnsemblMetazoa" id="GPPI041803-RA">
    <property type="protein sequence ID" value="GPPI041803-PA"/>
    <property type="gene ID" value="GPPI041803"/>
</dbReference>
<dbReference type="AlphaFoldDB" id="A0A1B0BVI6"/>
<evidence type="ECO:0000256" key="4">
    <source>
        <dbReference type="ARBA" id="ARBA00022692"/>
    </source>
</evidence>
<dbReference type="Proteomes" id="UP000092460">
    <property type="component" value="Unassembled WGS sequence"/>
</dbReference>
<evidence type="ECO:0000256" key="2">
    <source>
        <dbReference type="ARBA" id="ARBA00010532"/>
    </source>
</evidence>
<keyword evidence="6" id="KW-0472">Membrane</keyword>
<organism evidence="9 10">
    <name type="scientific">Glossina palpalis gambiensis</name>
    <dbReference type="NCBI Taxonomy" id="67801"/>
    <lineage>
        <taxon>Eukaryota</taxon>
        <taxon>Metazoa</taxon>
        <taxon>Ecdysozoa</taxon>
        <taxon>Arthropoda</taxon>
        <taxon>Hexapoda</taxon>
        <taxon>Insecta</taxon>
        <taxon>Pterygota</taxon>
        <taxon>Neoptera</taxon>
        <taxon>Endopterygota</taxon>
        <taxon>Diptera</taxon>
        <taxon>Brachycera</taxon>
        <taxon>Muscomorpha</taxon>
        <taxon>Hippoboscoidea</taxon>
        <taxon>Glossinidae</taxon>
        <taxon>Glossina</taxon>
    </lineage>
</organism>
<reference evidence="10" key="1">
    <citation type="submission" date="2015-01" db="EMBL/GenBank/DDBJ databases">
        <authorList>
            <person name="Aksoy S."/>
            <person name="Warren W."/>
            <person name="Wilson R.K."/>
        </authorList>
    </citation>
    <scope>NUCLEOTIDE SEQUENCE [LARGE SCALE GENOMIC DNA]</scope>
    <source>
        <strain evidence="10">IAEA</strain>
    </source>
</reference>
<evidence type="ECO:0000256" key="8">
    <source>
        <dbReference type="SAM" id="MobiDB-lite"/>
    </source>
</evidence>
<dbReference type="VEuPathDB" id="VectorBase:GPPI041803"/>
<dbReference type="EMBL" id="JXJN01021300">
    <property type="status" value="NOT_ANNOTATED_CDS"/>
    <property type="molecule type" value="Genomic_DNA"/>
</dbReference>
<keyword evidence="4" id="KW-0812">Transmembrane</keyword>
<reference evidence="9" key="2">
    <citation type="submission" date="2020-05" db="UniProtKB">
        <authorList>
            <consortium name="EnsemblMetazoa"/>
        </authorList>
    </citation>
    <scope>IDENTIFICATION</scope>
    <source>
        <strain evidence="9">IAEA</strain>
    </source>
</reference>
<sequence>MMRKPILGFWGIILVLLATTISGIGPAKRLRRLRFSRDVDDKMKLVEVGPTINGIEACNFKLHGNPLTVILGTREKKGGSGQYNACGYNTPLAVPFPHFFNADLSLLKPFEGLDPNESKRGTVIALYPQLAIPMGIKPRLPFHLRGGSTSARTTSIIGSMDDNVADSSAD</sequence>
<dbReference type="InterPro" id="IPR002159">
    <property type="entry name" value="CD36_fam"/>
</dbReference>
<feature type="region of interest" description="Disordered" evidence="8">
    <location>
        <begin position="148"/>
        <end position="170"/>
    </location>
</feature>
<keyword evidence="5" id="KW-1133">Transmembrane helix</keyword>
<evidence type="ECO:0000256" key="6">
    <source>
        <dbReference type="ARBA" id="ARBA00023136"/>
    </source>
</evidence>
<name>A0A1B0BVI6_9MUSC</name>
<comment type="similarity">
    <text evidence="2">Belongs to the CD36 family.</text>
</comment>
<protein>
    <submittedName>
        <fullName evidence="9">Uncharacterized protein</fullName>
    </submittedName>
</protein>
<keyword evidence="7" id="KW-0325">Glycoprotein</keyword>
<dbReference type="STRING" id="67801.A0A1B0BVI6"/>
<accession>A0A1B0BVI6</accession>
<evidence type="ECO:0000256" key="3">
    <source>
        <dbReference type="ARBA" id="ARBA00022475"/>
    </source>
</evidence>
<proteinExistence type="inferred from homology"/>
<dbReference type="GO" id="GO:0005886">
    <property type="term" value="C:plasma membrane"/>
    <property type="evidence" value="ECO:0007669"/>
    <property type="project" value="UniProtKB-SubCell"/>
</dbReference>
<evidence type="ECO:0000313" key="9">
    <source>
        <dbReference type="EnsemblMetazoa" id="GPPI041803-PA"/>
    </source>
</evidence>
<evidence type="ECO:0000256" key="1">
    <source>
        <dbReference type="ARBA" id="ARBA00004236"/>
    </source>
</evidence>
<evidence type="ECO:0000313" key="10">
    <source>
        <dbReference type="Proteomes" id="UP000092460"/>
    </source>
</evidence>
<evidence type="ECO:0000256" key="7">
    <source>
        <dbReference type="ARBA" id="ARBA00023180"/>
    </source>
</evidence>
<evidence type="ECO:0000256" key="5">
    <source>
        <dbReference type="ARBA" id="ARBA00022989"/>
    </source>
</evidence>
<comment type="subcellular location">
    <subcellularLocation>
        <location evidence="1">Cell membrane</location>
    </subcellularLocation>
</comment>
<keyword evidence="3" id="KW-1003">Cell membrane</keyword>